<feature type="region of interest" description="Disordered" evidence="7">
    <location>
        <begin position="79"/>
        <end position="261"/>
    </location>
</feature>
<protein>
    <recommendedName>
        <fullName evidence="6">Cingulin</fullName>
    </recommendedName>
</protein>
<feature type="compositionally biased region" description="Basic and acidic residues" evidence="7">
    <location>
        <begin position="219"/>
        <end position="248"/>
    </location>
</feature>
<evidence type="ECO:0000256" key="4">
    <source>
        <dbReference type="ARBA" id="ARBA00038467"/>
    </source>
</evidence>
<dbReference type="Proteomes" id="UP000515140">
    <property type="component" value="Unplaced"/>
</dbReference>
<evidence type="ECO:0000256" key="3">
    <source>
        <dbReference type="ARBA" id="ARBA00023054"/>
    </source>
</evidence>
<dbReference type="Pfam" id="PF01576">
    <property type="entry name" value="Myosin_tail_1"/>
    <property type="match status" value="1"/>
</dbReference>
<sequence length="1218" mass="139261">MYMERATAVAEPRVPVDHGVQIRFITESADSPQAAPFRRGGHRPARDSRASSYGVAVRVQGIAGQPFVVLNSGDKGGDSFGVQIKGSGSRGAPDPLSSDSELPENPYGSPRRFVGSHSQGSTSDEEAGIEQKSKLQRSHSHASLLDSAPGGPAVLTSSLLELSPPHGPPGNSIDTAPLSSVDSLISKFDSQGSQTRGRTGYRTRLYPEHRKRSQSLDSRPPRDTAEERDRVPERDREWERDRERDRDFSNSSSSNSKQTNMMSGLNQVQAPLNVISRSRQTQEWVLQSFEEPRGRARDPTLMQFKSTPDLLRDQQEATTPGSAEHAKATIYNILREGSSESETSVKRKVSLVLEQTQALAVTPPNVSQAMAVHRGLVQKVDELQQKLDEEVKKRQKLELSHEPSRMALERQLEEKVEECLQLQEKLERKKAELQRSTQELQDMKLLLDQGERLRHGLEDQLRGMQERLKQGQNPEAAKEALLKDLLETRELLEEVLEGKQRQEEQLRQRERELTALKGVLKEEVSSRDQEVERVRQQYQQDMEQLRRSMKDVSQDQATLEVERQKVSARIRGLERELRESAEETGHWQGMFQKNKEELRGTKQELLQLRLEKEDVEEELREQIGALQKDLEQARASAKDNRQVESLKKELQLAQEELQDLRDHRSQEAAGRNRARELEQELAALREEAERGKGAKQQQLQLQKTLQQLQQDYEETAKAKAAAEAEAAVMGQRRVAVELTLRETQEENDEFRRRILGLEQQLKEARSLAEGGEAVESRLRDKVQRLEAERQRLEKALSTSQEEEESLAVAKRLLEGRLEEAQRSLARLEQEQQTLNQALEEEGKQREMLRRNKAELEEQKRLLDKTVEKLNKELEKIGEESQRALGQLQAQLEEYKEKARRDVAGAQRQAKEWATEAEKAAGGLGQLQDEAQRLRQALQTLQAERDTALLDKDLLTQRLQGLEQETESKKRSQDDKARQLKNLEEKVSRLEAELDEERNTVELLTDRVNRGRDQIDQLRGELLQERSSRQDLECDKISLERQNKDLKSRLASSEGFQKPNASLSQLESQNQELQEQLQAEEREKTLLQTTNRKLERRVKELSIQIDDERQHVNDQKDQLSLRVKALKRQVDEAEEEIERLDGLRKKAQRELEEQHEVNEQLQARVKALEKDSRRKATRSAAEASLKHDGLSSDEEFDSVYDPSSIASLLTESNLQTSSC</sequence>
<feature type="domain" description="Myosin tail" evidence="8">
    <location>
        <begin position="878"/>
        <end position="1168"/>
    </location>
</feature>
<comment type="similarity">
    <text evidence="4">Belongs to the cingulin family.</text>
</comment>
<evidence type="ECO:0000313" key="10">
    <source>
        <dbReference type="RefSeq" id="XP_020860894.1"/>
    </source>
</evidence>
<feature type="region of interest" description="Disordered" evidence="7">
    <location>
        <begin position="1044"/>
        <end position="1077"/>
    </location>
</feature>
<dbReference type="GO" id="GO:0000226">
    <property type="term" value="P:microtubule cytoskeleton organization"/>
    <property type="evidence" value="ECO:0007669"/>
    <property type="project" value="TreeGrafter"/>
</dbReference>
<comment type="function">
    <text evidence="5">Probably plays a role in the formation and regulation of the tight junction (TJ) paracellular permeability barrier.</text>
</comment>
<dbReference type="GO" id="GO:0016459">
    <property type="term" value="C:myosin complex"/>
    <property type="evidence" value="ECO:0007669"/>
    <property type="project" value="InterPro"/>
</dbReference>
<feature type="region of interest" description="Disordered" evidence="7">
    <location>
        <begin position="1168"/>
        <end position="1196"/>
    </location>
</feature>
<keyword evidence="2" id="KW-0965">Cell junction</keyword>
<evidence type="ECO:0000256" key="1">
    <source>
        <dbReference type="ARBA" id="ARBA00004435"/>
    </source>
</evidence>
<evidence type="ECO:0000256" key="7">
    <source>
        <dbReference type="SAM" id="MobiDB-lite"/>
    </source>
</evidence>
<dbReference type="AlphaFoldDB" id="A0A6P5LXG4"/>
<dbReference type="RefSeq" id="XP_020860894.1">
    <property type="nucleotide sequence ID" value="XM_021005235.1"/>
</dbReference>
<keyword evidence="2" id="KW-0796">Tight junction</keyword>
<dbReference type="PANTHER" id="PTHR46349">
    <property type="entry name" value="CINGULIN-LIKE PROTEIN 1-RELATED"/>
    <property type="match status" value="1"/>
</dbReference>
<reference evidence="10" key="1">
    <citation type="submission" date="2025-08" db="UniProtKB">
        <authorList>
            <consortium name="RefSeq"/>
        </authorList>
    </citation>
    <scope>IDENTIFICATION</scope>
    <source>
        <tissue evidence="10">Spleen</tissue>
    </source>
</reference>
<feature type="region of interest" description="Disordered" evidence="7">
    <location>
        <begin position="31"/>
        <end position="52"/>
    </location>
</feature>
<dbReference type="GeneID" id="110220934"/>
<comment type="subcellular location">
    <subcellularLocation>
        <location evidence="1">Cell junction</location>
        <location evidence="1">Tight junction</location>
    </subcellularLocation>
</comment>
<feature type="compositionally biased region" description="Low complexity" evidence="7">
    <location>
        <begin position="195"/>
        <end position="204"/>
    </location>
</feature>
<feature type="compositionally biased region" description="Polar residues" evidence="7">
    <location>
        <begin position="172"/>
        <end position="194"/>
    </location>
</feature>
<evidence type="ECO:0000256" key="2">
    <source>
        <dbReference type="ARBA" id="ARBA00022427"/>
    </source>
</evidence>
<dbReference type="PANTHER" id="PTHR46349:SF4">
    <property type="entry name" value="CINGULIN"/>
    <property type="match status" value="1"/>
</dbReference>
<gene>
    <name evidence="10" type="primary">CGN</name>
</gene>
<dbReference type="CTD" id="57530"/>
<dbReference type="GO" id="GO:0008017">
    <property type="term" value="F:microtubule binding"/>
    <property type="evidence" value="ECO:0007669"/>
    <property type="project" value="TreeGrafter"/>
</dbReference>
<keyword evidence="3" id="KW-0175">Coiled coil</keyword>
<feature type="compositionally biased region" description="Low complexity" evidence="7">
    <location>
        <begin position="1059"/>
        <end position="1076"/>
    </location>
</feature>
<evidence type="ECO:0000313" key="9">
    <source>
        <dbReference type="Proteomes" id="UP000515140"/>
    </source>
</evidence>
<evidence type="ECO:0000259" key="8">
    <source>
        <dbReference type="Pfam" id="PF01576"/>
    </source>
</evidence>
<dbReference type="GO" id="GO:0005923">
    <property type="term" value="C:bicellular tight junction"/>
    <property type="evidence" value="ECO:0007669"/>
    <property type="project" value="TreeGrafter"/>
</dbReference>
<name>A0A6P5LXG4_PHACI</name>
<accession>A0A6P5LXG4</accession>
<evidence type="ECO:0000256" key="5">
    <source>
        <dbReference type="ARBA" id="ARBA00043864"/>
    </source>
</evidence>
<organism evidence="9 10">
    <name type="scientific">Phascolarctos cinereus</name>
    <name type="common">Koala</name>
    <dbReference type="NCBI Taxonomy" id="38626"/>
    <lineage>
        <taxon>Eukaryota</taxon>
        <taxon>Metazoa</taxon>
        <taxon>Chordata</taxon>
        <taxon>Craniata</taxon>
        <taxon>Vertebrata</taxon>
        <taxon>Euteleostomi</taxon>
        <taxon>Mammalia</taxon>
        <taxon>Metatheria</taxon>
        <taxon>Diprotodontia</taxon>
        <taxon>Phascolarctidae</taxon>
        <taxon>Phascolarctos</taxon>
    </lineage>
</organism>
<evidence type="ECO:0000256" key="6">
    <source>
        <dbReference type="ARBA" id="ARBA00044075"/>
    </source>
</evidence>
<dbReference type="InterPro" id="IPR002928">
    <property type="entry name" value="Myosin_tail"/>
</dbReference>
<keyword evidence="9" id="KW-1185">Reference proteome</keyword>
<proteinExistence type="inferred from homology"/>